<reference evidence="3 4" key="1">
    <citation type="submission" date="2016-01" db="EMBL/GenBank/DDBJ databases">
        <title>Genome sequence of the yeast Holleya sinecauda.</title>
        <authorList>
            <person name="Dietrich F.S."/>
        </authorList>
    </citation>
    <scope>NUCLEOTIDE SEQUENCE [LARGE SCALE GENOMIC DNA]</scope>
    <source>
        <strain evidence="3 4">ATCC 58844</strain>
    </source>
</reference>
<dbReference type="Proteomes" id="UP000243052">
    <property type="component" value="Chromosome vii"/>
</dbReference>
<dbReference type="AlphaFoldDB" id="A0A0X8HV56"/>
<sequence length="138" mass="15752">MSTSSSLTKESYSNIPRDSPMKRLSPSSGVFSRNSRRGVNNRHPMRIFGRYMMASALMLVLSTGLDILLVVNIIIQYRTMTIKNIPQFIWKGACIAISILLIYGLNKFNLWFYRKLSARSSNFYSSLGIQHGYEMSNL</sequence>
<keyword evidence="4" id="KW-1185">Reference proteome</keyword>
<dbReference type="GeneID" id="28725662"/>
<dbReference type="EMBL" id="CP014247">
    <property type="protein sequence ID" value="AMD22316.1"/>
    <property type="molecule type" value="Genomic_DNA"/>
</dbReference>
<organism evidence="3 4">
    <name type="scientific">Eremothecium sinecaudum</name>
    <dbReference type="NCBI Taxonomy" id="45286"/>
    <lineage>
        <taxon>Eukaryota</taxon>
        <taxon>Fungi</taxon>
        <taxon>Dikarya</taxon>
        <taxon>Ascomycota</taxon>
        <taxon>Saccharomycotina</taxon>
        <taxon>Saccharomycetes</taxon>
        <taxon>Saccharomycetales</taxon>
        <taxon>Saccharomycetaceae</taxon>
        <taxon>Eremothecium</taxon>
    </lineage>
</organism>
<proteinExistence type="predicted"/>
<dbReference type="RefSeq" id="XP_017989312.1">
    <property type="nucleotide sequence ID" value="XM_018133525.1"/>
</dbReference>
<feature type="transmembrane region" description="Helical" evidence="2">
    <location>
        <begin position="87"/>
        <end position="105"/>
    </location>
</feature>
<dbReference type="OrthoDB" id="4064992at2759"/>
<keyword evidence="2" id="KW-1133">Transmembrane helix</keyword>
<evidence type="ECO:0000313" key="3">
    <source>
        <dbReference type="EMBL" id="AMD22316.1"/>
    </source>
</evidence>
<feature type="compositionally biased region" description="Low complexity" evidence="1">
    <location>
        <begin position="1"/>
        <end position="13"/>
    </location>
</feature>
<feature type="transmembrane region" description="Helical" evidence="2">
    <location>
        <begin position="51"/>
        <end position="75"/>
    </location>
</feature>
<protein>
    <submittedName>
        <fullName evidence="3">HGL024Wp</fullName>
    </submittedName>
</protein>
<evidence type="ECO:0000256" key="2">
    <source>
        <dbReference type="SAM" id="Phobius"/>
    </source>
</evidence>
<evidence type="ECO:0000256" key="1">
    <source>
        <dbReference type="SAM" id="MobiDB-lite"/>
    </source>
</evidence>
<keyword evidence="2" id="KW-0472">Membrane</keyword>
<name>A0A0X8HV56_9SACH</name>
<gene>
    <name evidence="3" type="ORF">AW171_hschr74343</name>
</gene>
<keyword evidence="2" id="KW-0812">Transmembrane</keyword>
<feature type="region of interest" description="Disordered" evidence="1">
    <location>
        <begin position="1"/>
        <end position="37"/>
    </location>
</feature>
<accession>A0A0X8HV56</accession>
<evidence type="ECO:0000313" key="4">
    <source>
        <dbReference type="Proteomes" id="UP000243052"/>
    </source>
</evidence>